<dbReference type="AlphaFoldDB" id="A0A9X9PXU8"/>
<dbReference type="EMBL" id="CYRY02007863">
    <property type="protein sequence ID" value="VCW76761.1"/>
    <property type="molecule type" value="Genomic_DNA"/>
</dbReference>
<comment type="caution">
    <text evidence="2">The sequence shown here is derived from an EMBL/GenBank/DDBJ whole genome shotgun (WGS) entry which is preliminary data.</text>
</comment>
<proteinExistence type="predicted"/>
<evidence type="ECO:0000313" key="3">
    <source>
        <dbReference type="Proteomes" id="UP000269945"/>
    </source>
</evidence>
<name>A0A9X9PXU8_GULGU</name>
<dbReference type="Proteomes" id="UP000269945">
    <property type="component" value="Unassembled WGS sequence"/>
</dbReference>
<feature type="transmembrane region" description="Helical" evidence="1">
    <location>
        <begin position="12"/>
        <end position="36"/>
    </location>
</feature>
<keyword evidence="1" id="KW-0812">Transmembrane</keyword>
<keyword evidence="3" id="KW-1185">Reference proteome</keyword>
<evidence type="ECO:0000256" key="1">
    <source>
        <dbReference type="SAM" id="Phobius"/>
    </source>
</evidence>
<evidence type="ECO:0000313" key="2">
    <source>
        <dbReference type="EMBL" id="VCW76761.1"/>
    </source>
</evidence>
<sequence>MKHFVPQFPSVLAIYCFCMVQIPSSVAVLAILPSVVSCTNEMKTSFKSAKD</sequence>
<protein>
    <submittedName>
        <fullName evidence="2">Uncharacterized protein</fullName>
    </submittedName>
</protein>
<keyword evidence="1" id="KW-0472">Membrane</keyword>
<organism evidence="2 3">
    <name type="scientific">Gulo gulo</name>
    <name type="common">Wolverine</name>
    <name type="synonym">Gluton</name>
    <dbReference type="NCBI Taxonomy" id="48420"/>
    <lineage>
        <taxon>Eukaryota</taxon>
        <taxon>Metazoa</taxon>
        <taxon>Chordata</taxon>
        <taxon>Craniata</taxon>
        <taxon>Vertebrata</taxon>
        <taxon>Euteleostomi</taxon>
        <taxon>Mammalia</taxon>
        <taxon>Eutheria</taxon>
        <taxon>Laurasiatheria</taxon>
        <taxon>Carnivora</taxon>
        <taxon>Caniformia</taxon>
        <taxon>Musteloidea</taxon>
        <taxon>Mustelidae</taxon>
        <taxon>Guloninae</taxon>
        <taxon>Gulo</taxon>
    </lineage>
</organism>
<gene>
    <name evidence="2" type="ORF">BN2614_LOCUS1</name>
</gene>
<reference evidence="2 3" key="1">
    <citation type="submission" date="2018-10" db="EMBL/GenBank/DDBJ databases">
        <authorList>
            <person name="Ekblom R."/>
            <person name="Jareborg N."/>
        </authorList>
    </citation>
    <scope>NUCLEOTIDE SEQUENCE [LARGE SCALE GENOMIC DNA]</scope>
    <source>
        <tissue evidence="2">Muscle</tissue>
    </source>
</reference>
<keyword evidence="1" id="KW-1133">Transmembrane helix</keyword>
<accession>A0A9X9PXU8</accession>